<reference evidence="2" key="2">
    <citation type="submission" date="2025-09" db="UniProtKB">
        <authorList>
            <consortium name="Ensembl"/>
        </authorList>
    </citation>
    <scope>IDENTIFICATION</scope>
</reference>
<organism evidence="2 3">
    <name type="scientific">Piliocolobus tephrosceles</name>
    <name type="common">Ugandan red Colobus</name>
    <dbReference type="NCBI Taxonomy" id="591936"/>
    <lineage>
        <taxon>Eukaryota</taxon>
        <taxon>Metazoa</taxon>
        <taxon>Chordata</taxon>
        <taxon>Craniata</taxon>
        <taxon>Vertebrata</taxon>
        <taxon>Euteleostomi</taxon>
        <taxon>Mammalia</taxon>
        <taxon>Eutheria</taxon>
        <taxon>Euarchontoglires</taxon>
        <taxon>Primates</taxon>
        <taxon>Haplorrhini</taxon>
        <taxon>Catarrhini</taxon>
        <taxon>Cercopithecidae</taxon>
        <taxon>Colobinae</taxon>
        <taxon>Piliocolobus</taxon>
    </lineage>
</organism>
<dbReference type="SUPFAM" id="SSF48403">
    <property type="entry name" value="Ankyrin repeat"/>
    <property type="match status" value="1"/>
</dbReference>
<proteinExistence type="predicted"/>
<evidence type="ECO:0000313" key="2">
    <source>
        <dbReference type="Ensembl" id="ENSPTEP00000006789.1"/>
    </source>
</evidence>
<dbReference type="AlphaFoldDB" id="A0A8C9GN50"/>
<dbReference type="SMART" id="SM00248">
    <property type="entry name" value="ANK"/>
    <property type="match status" value="3"/>
</dbReference>
<feature type="repeat" description="ANK" evidence="1">
    <location>
        <begin position="266"/>
        <end position="290"/>
    </location>
</feature>
<dbReference type="Ensembl" id="ENSPTET00000010415.1">
    <property type="protein sequence ID" value="ENSPTEP00000006789.1"/>
    <property type="gene ID" value="ENSPTEG00000007675.1"/>
</dbReference>
<keyword evidence="1" id="KW-0040">ANK repeat</keyword>
<evidence type="ECO:0000256" key="1">
    <source>
        <dbReference type="PROSITE-ProRule" id="PRU00023"/>
    </source>
</evidence>
<dbReference type="InterPro" id="IPR036770">
    <property type="entry name" value="Ankyrin_rpt-contain_sf"/>
</dbReference>
<name>A0A8C9GN50_9PRIM</name>
<reference evidence="2" key="1">
    <citation type="submission" date="2025-08" db="UniProtKB">
        <authorList>
            <consortium name="Ensembl"/>
        </authorList>
    </citation>
    <scope>IDENTIFICATION</scope>
</reference>
<evidence type="ECO:0000313" key="3">
    <source>
        <dbReference type="Proteomes" id="UP000694416"/>
    </source>
</evidence>
<sequence length="301" mass="32789">QARKQPPARHSSRVRPWGRATGTGCPFSALSLLAQLYITRLPPRSPRSSFGPLRVLPLLQWDWFPWPGRGLDRTNTTCSLAVAGIIQRAGKLTGRSGCWTCAFHGARELSRCGPASFPACSAPSRNYFRGGCRGRWPGKGAWRLVARGVGGGSPRAAQGLRPSTVMSELSDEASEPELLNRSLSMWHGLGAQVSREELDVPLDLHTAASIGQYEVVKECVQRRELDLNKKNGGGWTPLMYASYIGHDTIVHLLLEAGVSVNVPTPEGQTPLMLASSCGNESIAYFLLQHGRLEGARPTQRR</sequence>
<dbReference type="PANTHER" id="PTHR24184">
    <property type="entry name" value="SI:CH211-189E2.2"/>
    <property type="match status" value="1"/>
</dbReference>
<dbReference type="InterPro" id="IPR002110">
    <property type="entry name" value="Ankyrin_rpt"/>
</dbReference>
<dbReference type="Pfam" id="PF12796">
    <property type="entry name" value="Ank_2"/>
    <property type="match status" value="1"/>
</dbReference>
<dbReference type="Gene3D" id="1.25.40.20">
    <property type="entry name" value="Ankyrin repeat-containing domain"/>
    <property type="match status" value="1"/>
</dbReference>
<feature type="repeat" description="ANK" evidence="1">
    <location>
        <begin position="233"/>
        <end position="265"/>
    </location>
</feature>
<dbReference type="PROSITE" id="PS50088">
    <property type="entry name" value="ANK_REPEAT"/>
    <property type="match status" value="2"/>
</dbReference>
<dbReference type="PROSITE" id="PS50297">
    <property type="entry name" value="ANK_REP_REGION"/>
    <property type="match status" value="2"/>
</dbReference>
<dbReference type="PANTHER" id="PTHR24184:SF6">
    <property type="entry name" value="ANKYRIN REPEAT AND SAM DOMAIN-CONTAINING PROTEIN 3"/>
    <property type="match status" value="1"/>
</dbReference>
<accession>A0A8C9GN50</accession>
<dbReference type="Proteomes" id="UP000694416">
    <property type="component" value="Unplaced"/>
</dbReference>
<protein>
    <submittedName>
        <fullName evidence="2">Zinc finger protein 500</fullName>
    </submittedName>
</protein>
<dbReference type="GO" id="GO:0005929">
    <property type="term" value="C:cilium"/>
    <property type="evidence" value="ECO:0007669"/>
    <property type="project" value="TreeGrafter"/>
</dbReference>
<keyword evidence="3" id="KW-1185">Reference proteome</keyword>
<gene>
    <name evidence="2" type="primary">ZNF500</name>
</gene>